<evidence type="ECO:0000313" key="4">
    <source>
        <dbReference type="Proteomes" id="UP001362999"/>
    </source>
</evidence>
<feature type="non-terminal residue" evidence="3">
    <location>
        <position position="1"/>
    </location>
</feature>
<proteinExistence type="predicted"/>
<evidence type="ECO:0000256" key="1">
    <source>
        <dbReference type="SAM" id="MobiDB-lite"/>
    </source>
</evidence>
<dbReference type="EMBL" id="JAWWNJ010000006">
    <property type="protein sequence ID" value="KAK7054270.1"/>
    <property type="molecule type" value="Genomic_DNA"/>
</dbReference>
<keyword evidence="2" id="KW-0472">Membrane</keyword>
<keyword evidence="2" id="KW-1133">Transmembrane helix</keyword>
<protein>
    <submittedName>
        <fullName evidence="3">Uncharacterized protein</fullName>
    </submittedName>
</protein>
<sequence length="268" mass="29676">VGASDSPANSTKHLRTILPVPPRHSCFGSTAYLVRTTAFALSKFDSRISLPLHSVPHEESASTTNPSQTPSSSQSLPHLAGRRSLHHWQRAHSTSHRLCSALCPYCASCPTEPTEPTKEHLSGACSPRTQKELGPPLGPPDLNSESACWVLSALPRLSMFEGFLETRARTYFAPLGRTSCYGESACWATRTLCLRHTTSLWLSCCVLADARRRRRGGHRTRLVRSDPVQLPTSPAASRRRSSLMSIFFLLLFVLKWDFACSYYLPLIL</sequence>
<evidence type="ECO:0000313" key="3">
    <source>
        <dbReference type="EMBL" id="KAK7054270.1"/>
    </source>
</evidence>
<dbReference type="Proteomes" id="UP001362999">
    <property type="component" value="Unassembled WGS sequence"/>
</dbReference>
<keyword evidence="2" id="KW-0812">Transmembrane</keyword>
<feature type="region of interest" description="Disordered" evidence="1">
    <location>
        <begin position="56"/>
        <end position="79"/>
    </location>
</feature>
<reference evidence="3 4" key="1">
    <citation type="journal article" date="2024" name="J Genomics">
        <title>Draft genome sequencing and assembly of Favolaschia claudopus CIRM-BRFM 2984 isolated from oak limbs.</title>
        <authorList>
            <person name="Navarro D."/>
            <person name="Drula E."/>
            <person name="Chaduli D."/>
            <person name="Cazenave R."/>
            <person name="Ahrendt S."/>
            <person name="Wang J."/>
            <person name="Lipzen A."/>
            <person name="Daum C."/>
            <person name="Barry K."/>
            <person name="Grigoriev I.V."/>
            <person name="Favel A."/>
            <person name="Rosso M.N."/>
            <person name="Martin F."/>
        </authorList>
    </citation>
    <scope>NUCLEOTIDE SEQUENCE [LARGE SCALE GENOMIC DNA]</scope>
    <source>
        <strain evidence="3 4">CIRM-BRFM 2984</strain>
    </source>
</reference>
<gene>
    <name evidence="3" type="ORF">R3P38DRAFT_3579219</name>
</gene>
<accession>A0AAW0DTG0</accession>
<name>A0AAW0DTG0_9AGAR</name>
<comment type="caution">
    <text evidence="3">The sequence shown here is derived from an EMBL/GenBank/DDBJ whole genome shotgun (WGS) entry which is preliminary data.</text>
</comment>
<dbReference type="AlphaFoldDB" id="A0AAW0DTG0"/>
<organism evidence="3 4">
    <name type="scientific">Favolaschia claudopus</name>
    <dbReference type="NCBI Taxonomy" id="2862362"/>
    <lineage>
        <taxon>Eukaryota</taxon>
        <taxon>Fungi</taxon>
        <taxon>Dikarya</taxon>
        <taxon>Basidiomycota</taxon>
        <taxon>Agaricomycotina</taxon>
        <taxon>Agaricomycetes</taxon>
        <taxon>Agaricomycetidae</taxon>
        <taxon>Agaricales</taxon>
        <taxon>Marasmiineae</taxon>
        <taxon>Mycenaceae</taxon>
        <taxon>Favolaschia</taxon>
    </lineage>
</organism>
<feature type="transmembrane region" description="Helical" evidence="2">
    <location>
        <begin position="243"/>
        <end position="264"/>
    </location>
</feature>
<feature type="compositionally biased region" description="Low complexity" evidence="1">
    <location>
        <begin position="61"/>
        <end position="75"/>
    </location>
</feature>
<keyword evidence="4" id="KW-1185">Reference proteome</keyword>
<evidence type="ECO:0000256" key="2">
    <source>
        <dbReference type="SAM" id="Phobius"/>
    </source>
</evidence>